<dbReference type="Proteomes" id="UP000809431">
    <property type="component" value="Unassembled WGS sequence"/>
</dbReference>
<dbReference type="RefSeq" id="WP_203539458.1">
    <property type="nucleotide sequence ID" value="NZ_JAESND010000009.1"/>
</dbReference>
<dbReference type="Gene3D" id="3.40.50.2000">
    <property type="entry name" value="Glycogen Phosphorylase B"/>
    <property type="match status" value="2"/>
</dbReference>
<proteinExistence type="predicted"/>
<name>A0ABS2BQC1_9NEIS</name>
<dbReference type="SUPFAM" id="SSF53756">
    <property type="entry name" value="UDP-Glycosyltransferase/glycogen phosphorylase"/>
    <property type="match status" value="1"/>
</dbReference>
<comment type="caution">
    <text evidence="2">The sequence shown here is derived from an EMBL/GenBank/DDBJ whole genome shotgun (WGS) entry which is preliminary data.</text>
</comment>
<organism evidence="2 3">
    <name type="scientific">Jeongeupia naejangsanensis</name>
    <dbReference type="NCBI Taxonomy" id="613195"/>
    <lineage>
        <taxon>Bacteria</taxon>
        <taxon>Pseudomonadati</taxon>
        <taxon>Pseudomonadota</taxon>
        <taxon>Betaproteobacteria</taxon>
        <taxon>Neisseriales</taxon>
        <taxon>Chitinibacteraceae</taxon>
        <taxon>Jeongeupia</taxon>
    </lineage>
</organism>
<sequence>MRLLFVVRDLGLGGVERCVVLVGSWLAARGFKVTVAMLGGSRNLWGARTATLEIVDLSGAWHPKKPWTWFAGWCALRGLAQRHDAVIAATFLMPLYLTWAATRGLGRRVLGWVHGPLAEVDARAHMNPLHRRACQYIYRRLPELVFVSAHARDSLARWLGHESGVVGQGVAQRWQVIPNFVEPQPARPAGPVRDPLRLLFVGRVAEEKQPALWLDALMALDRLGHAATLTVVGDGPLLPWLQEEAVRRGLQEHLIIAGRQDDIGAWLADADWLLLTSLFEGCPLVVLEAMRAGLPVVSTRAGGVYELFAEREADFVTGHASGEAIAALIVAQAPHHAEHAAWLRWRADAYSPDALGARWLHLLENTR</sequence>
<reference evidence="2 3" key="1">
    <citation type="submission" date="2021-01" db="EMBL/GenBank/DDBJ databases">
        <title>Draft Genome Sequence and Polyhydroxyalkanoate Biosynthetic Potential of Jeongeupia naejangsanensis Type Strain DSM 24253.</title>
        <authorList>
            <person name="Turrini P."/>
            <person name="Artuso I."/>
            <person name="Lugli G.A."/>
            <person name="Frangipani E."/>
            <person name="Ventura M."/>
            <person name="Visca P."/>
        </authorList>
    </citation>
    <scope>NUCLEOTIDE SEQUENCE [LARGE SCALE GENOMIC DNA]</scope>
    <source>
        <strain evidence="2 3">DSM 24253</strain>
    </source>
</reference>
<dbReference type="InterPro" id="IPR028098">
    <property type="entry name" value="Glyco_trans_4-like_N"/>
</dbReference>
<evidence type="ECO:0000313" key="2">
    <source>
        <dbReference type="EMBL" id="MBM3117233.1"/>
    </source>
</evidence>
<protein>
    <submittedName>
        <fullName evidence="2">Glycosyltransferase</fullName>
    </submittedName>
</protein>
<dbReference type="PANTHER" id="PTHR12526:SF636">
    <property type="entry name" value="BLL3647 PROTEIN"/>
    <property type="match status" value="1"/>
</dbReference>
<dbReference type="EMBL" id="JAESND010000009">
    <property type="protein sequence ID" value="MBM3117233.1"/>
    <property type="molecule type" value="Genomic_DNA"/>
</dbReference>
<evidence type="ECO:0000313" key="3">
    <source>
        <dbReference type="Proteomes" id="UP000809431"/>
    </source>
</evidence>
<feature type="domain" description="Glycosyltransferase subfamily 4-like N-terminal" evidence="1">
    <location>
        <begin position="13"/>
        <end position="183"/>
    </location>
</feature>
<gene>
    <name evidence="2" type="ORF">JMJ54_15470</name>
</gene>
<accession>A0ABS2BQC1</accession>
<dbReference type="Pfam" id="PF13439">
    <property type="entry name" value="Glyco_transf_4"/>
    <property type="match status" value="1"/>
</dbReference>
<dbReference type="PANTHER" id="PTHR12526">
    <property type="entry name" value="GLYCOSYLTRANSFERASE"/>
    <property type="match status" value="1"/>
</dbReference>
<dbReference type="CDD" id="cd03811">
    <property type="entry name" value="GT4_GT28_WabH-like"/>
    <property type="match status" value="1"/>
</dbReference>
<dbReference type="Pfam" id="PF13692">
    <property type="entry name" value="Glyco_trans_1_4"/>
    <property type="match status" value="1"/>
</dbReference>
<keyword evidence="3" id="KW-1185">Reference proteome</keyword>
<evidence type="ECO:0000259" key="1">
    <source>
        <dbReference type="Pfam" id="PF13439"/>
    </source>
</evidence>